<protein>
    <recommendedName>
        <fullName evidence="3">PRTRC system protein B</fullName>
    </recommendedName>
</protein>
<dbReference type="GeneID" id="31765899"/>
<dbReference type="KEGG" id="fjo:Fjoh_2985"/>
<dbReference type="eggNOG" id="ENOG502ZANB">
    <property type="taxonomic scope" value="Bacteria"/>
</dbReference>
<accession>A5FFL3</accession>
<dbReference type="NCBIfam" id="TIGR03737">
    <property type="entry name" value="PRTRC_B"/>
    <property type="match status" value="1"/>
</dbReference>
<gene>
    <name evidence="1" type="ordered locus">Fjoh_2985</name>
</gene>
<dbReference type="RefSeq" id="WP_008463861.1">
    <property type="nucleotide sequence ID" value="NC_009441.1"/>
</dbReference>
<sequence>MNNRNYISEQLGVLYHPTSALVFYQSQSADRSVYVEHFDMDGDGMPVNAHPLTEREAQALAKALMTEKQKQTAFLKSEGILPANILHIMPSPDRGAVLWYTKPQERTLHFIESLEIADGKAHMPAMIWQATRNSLRVFAIAGNRRPTEKTALCHAPLLNIYEDGRVCMGSVSISIKNSASLEEFTGAWEDYFFNSYFSHLIGKNSPVKGCCISLWKDLIASGRPFPAEVLKKNSRTLKSLLP</sequence>
<proteinExistence type="predicted"/>
<dbReference type="Pfam" id="PF14460">
    <property type="entry name" value="Prok-E2_D"/>
    <property type="match status" value="1"/>
</dbReference>
<dbReference type="STRING" id="376686.Fjoh_2985"/>
<dbReference type="OrthoDB" id="1030341at2"/>
<reference evidence="1 2" key="1">
    <citation type="journal article" date="2009" name="Appl. Environ. Microbiol.">
        <title>Novel features of the polysaccharide-digesting gliding bacterium Flavobacterium johnsoniae as revealed by genome sequence analysis.</title>
        <authorList>
            <person name="McBride M.J."/>
            <person name="Xie G."/>
            <person name="Martens E.C."/>
            <person name="Lapidus A."/>
            <person name="Henrissat B."/>
            <person name="Rhodes R.G."/>
            <person name="Goltsman E."/>
            <person name="Wang W."/>
            <person name="Xu J."/>
            <person name="Hunnicutt D.W."/>
            <person name="Staroscik A.M."/>
            <person name="Hoover T.R."/>
            <person name="Cheng Y.Q."/>
            <person name="Stein J.L."/>
        </authorList>
    </citation>
    <scope>NUCLEOTIDE SEQUENCE [LARGE SCALE GENOMIC DNA]</scope>
    <source>
        <strain evidence="2">ATCC 17061 / DSM 2064 / JCM 8514 / BCRC 14874 / CCUG 350202 / NBRC 14942 / NCIMB 11054 / UW101</strain>
    </source>
</reference>
<dbReference type="EMBL" id="CP000685">
    <property type="protein sequence ID" value="ABQ06006.1"/>
    <property type="molecule type" value="Genomic_DNA"/>
</dbReference>
<dbReference type="HOGENOM" id="CLU_085624_1_0_10"/>
<dbReference type="AlphaFoldDB" id="A5FFL3"/>
<evidence type="ECO:0008006" key="3">
    <source>
        <dbReference type="Google" id="ProtNLM"/>
    </source>
</evidence>
<name>A5FFL3_FLAJ1</name>
<evidence type="ECO:0000313" key="1">
    <source>
        <dbReference type="EMBL" id="ABQ06006.1"/>
    </source>
</evidence>
<dbReference type="Proteomes" id="UP000006694">
    <property type="component" value="Chromosome"/>
</dbReference>
<evidence type="ECO:0000313" key="2">
    <source>
        <dbReference type="Proteomes" id="UP000006694"/>
    </source>
</evidence>
<dbReference type="InterPro" id="IPR022280">
    <property type="entry name" value="PRTRC_protein-B"/>
</dbReference>
<organism evidence="1 2">
    <name type="scientific">Flavobacterium johnsoniae (strain ATCC 17061 / DSM 2064 / JCM 8514 / BCRC 14874 / CCUG 350202 / NBRC 14942 / NCIMB 11054 / UW101)</name>
    <name type="common">Cytophaga johnsonae</name>
    <dbReference type="NCBI Taxonomy" id="376686"/>
    <lineage>
        <taxon>Bacteria</taxon>
        <taxon>Pseudomonadati</taxon>
        <taxon>Bacteroidota</taxon>
        <taxon>Flavobacteriia</taxon>
        <taxon>Flavobacteriales</taxon>
        <taxon>Flavobacteriaceae</taxon>
        <taxon>Flavobacterium</taxon>
    </lineage>
</organism>
<keyword evidence="2" id="KW-1185">Reference proteome</keyword>
<dbReference type="InterPro" id="IPR032787">
    <property type="entry name" value="Prok-E2_D"/>
</dbReference>